<dbReference type="InterPro" id="IPR001870">
    <property type="entry name" value="B30.2/SPRY"/>
</dbReference>
<organism evidence="3 4">
    <name type="scientific">Takifugu flavidus</name>
    <name type="common">sansaifugu</name>
    <dbReference type="NCBI Taxonomy" id="433684"/>
    <lineage>
        <taxon>Eukaryota</taxon>
        <taxon>Metazoa</taxon>
        <taxon>Chordata</taxon>
        <taxon>Craniata</taxon>
        <taxon>Vertebrata</taxon>
        <taxon>Euteleostomi</taxon>
        <taxon>Actinopterygii</taxon>
        <taxon>Neopterygii</taxon>
        <taxon>Teleostei</taxon>
        <taxon>Neoteleostei</taxon>
        <taxon>Acanthomorphata</taxon>
        <taxon>Eupercaria</taxon>
        <taxon>Tetraodontiformes</taxon>
        <taxon>Tetradontoidea</taxon>
        <taxon>Tetraodontidae</taxon>
        <taxon>Takifugu</taxon>
    </lineage>
</organism>
<proteinExistence type="predicted"/>
<dbReference type="Pfam" id="PF00622">
    <property type="entry name" value="SPRY"/>
    <property type="match status" value="1"/>
</dbReference>
<dbReference type="PROSITE" id="PS50188">
    <property type="entry name" value="B302_SPRY"/>
    <property type="match status" value="1"/>
</dbReference>
<dbReference type="Gene3D" id="2.60.120.920">
    <property type="match status" value="1"/>
</dbReference>
<dbReference type="EMBL" id="RHFK02000021">
    <property type="protein sequence ID" value="TWW56089.1"/>
    <property type="molecule type" value="Genomic_DNA"/>
</dbReference>
<evidence type="ECO:0000256" key="1">
    <source>
        <dbReference type="SAM" id="MobiDB-lite"/>
    </source>
</evidence>
<dbReference type="InterPro" id="IPR003877">
    <property type="entry name" value="SPRY_dom"/>
</dbReference>
<dbReference type="CDD" id="cd12908">
    <property type="entry name" value="SPRYD3"/>
    <property type="match status" value="1"/>
</dbReference>
<dbReference type="SMART" id="SM00449">
    <property type="entry name" value="SPRY"/>
    <property type="match status" value="1"/>
</dbReference>
<protein>
    <submittedName>
        <fullName evidence="3">SPRY domain-containing protein 3</fullName>
    </submittedName>
</protein>
<dbReference type="InterPro" id="IPR043136">
    <property type="entry name" value="B30.2/SPRY_sf"/>
</dbReference>
<feature type="region of interest" description="Disordered" evidence="1">
    <location>
        <begin position="378"/>
        <end position="397"/>
    </location>
</feature>
<feature type="domain" description="B30.2/SPRY" evidence="2">
    <location>
        <begin position="2"/>
        <end position="190"/>
    </location>
</feature>
<sequence>MDDIRVLQHRCLLNLERRIRDFVQGRPAEERCLRLQKEGDTLSYQGDSEEVGCYMAGHPLSKGSCYFEVTIVDTGVRGTIAVGLVPKFYKLDHQPGWLPYSVAYHADNGKLYNGDPVGQQFGPKCSRGDRIGCGIHSENIEAGITTVFFTKNSKEVGSVDVPLAVEGLFPAVGMHSMGEEVKVDLQAKWHLEEDETMMMVDSHEDDWGRLHDVRASGTACPWLDGMCSPWFLEDLSVMGHRKQNQGWRAEELKRRLVLVLVSGVLFSLGNQSSTIDVLLSADLSRLQSIHRQGRCFHHYADDTQPYISTKSITCTASSTLTSSLNHNKATRSSFFHFKNISLLRPSRSLSTDPTLIQAGLLHPHLLQRLLSELQWMRNSAAPPPRPPKNTLPSRTSTGSLSTLQILLLIHRALHTQTPS</sequence>
<dbReference type="InterPro" id="IPR050618">
    <property type="entry name" value="Ubq-SigPath_Reg"/>
</dbReference>
<dbReference type="InterPro" id="IPR013320">
    <property type="entry name" value="ConA-like_dom_sf"/>
</dbReference>
<comment type="caution">
    <text evidence="3">The sequence shown here is derived from an EMBL/GenBank/DDBJ whole genome shotgun (WGS) entry which is preliminary data.</text>
</comment>
<evidence type="ECO:0000313" key="4">
    <source>
        <dbReference type="Proteomes" id="UP000324091"/>
    </source>
</evidence>
<evidence type="ECO:0000313" key="3">
    <source>
        <dbReference type="EMBL" id="TWW56089.1"/>
    </source>
</evidence>
<reference evidence="3 4" key="1">
    <citation type="submission" date="2019-04" db="EMBL/GenBank/DDBJ databases">
        <title>Chromosome genome assembly for Takifugu flavidus.</title>
        <authorList>
            <person name="Xiao S."/>
        </authorList>
    </citation>
    <scope>NUCLEOTIDE SEQUENCE [LARGE SCALE GENOMIC DNA]</scope>
    <source>
        <strain evidence="3">HTHZ2018</strain>
        <tissue evidence="3">Muscle</tissue>
    </source>
</reference>
<dbReference type="Proteomes" id="UP000324091">
    <property type="component" value="Chromosome 8"/>
</dbReference>
<dbReference type="PANTHER" id="PTHR12864">
    <property type="entry name" value="RAN BINDING PROTEIN 9-RELATED"/>
    <property type="match status" value="1"/>
</dbReference>
<gene>
    <name evidence="3" type="ORF">D4764_08G0000760</name>
</gene>
<accession>A0A5C6MMU6</accession>
<dbReference type="InterPro" id="IPR035783">
    <property type="entry name" value="SPRYD3_SPRY"/>
</dbReference>
<dbReference type="AlphaFoldDB" id="A0A5C6MMU6"/>
<keyword evidence="4" id="KW-1185">Reference proteome</keyword>
<dbReference type="SUPFAM" id="SSF49899">
    <property type="entry name" value="Concanavalin A-like lectins/glucanases"/>
    <property type="match status" value="1"/>
</dbReference>
<evidence type="ECO:0000259" key="2">
    <source>
        <dbReference type="PROSITE" id="PS50188"/>
    </source>
</evidence>
<name>A0A5C6MMU6_9TELE</name>